<keyword evidence="4" id="KW-0904">Protein phosphatase</keyword>
<evidence type="ECO:0000256" key="1">
    <source>
        <dbReference type="ARBA" id="ARBA00009580"/>
    </source>
</evidence>
<keyword evidence="6" id="KW-1133">Transmembrane helix</keyword>
<comment type="similarity">
    <text evidence="1">Belongs to the protein-tyrosine phosphatase family.</text>
</comment>
<evidence type="ECO:0000256" key="6">
    <source>
        <dbReference type="SAM" id="Phobius"/>
    </source>
</evidence>
<dbReference type="SMART" id="SM00181">
    <property type="entry name" value="EGF"/>
    <property type="match status" value="3"/>
</dbReference>
<dbReference type="Gene3D" id="3.90.190.10">
    <property type="entry name" value="Protein tyrosine phosphatase superfamily"/>
    <property type="match status" value="2"/>
</dbReference>
<proteinExistence type="inferred from homology"/>
<feature type="domain" description="Tyrosine specific protein phosphatases" evidence="8">
    <location>
        <begin position="980"/>
        <end position="1051"/>
    </location>
</feature>
<dbReference type="PRINTS" id="PR00700">
    <property type="entry name" value="PRTYPHPHTASE"/>
</dbReference>
<evidence type="ECO:0000256" key="4">
    <source>
        <dbReference type="ARBA" id="ARBA00022912"/>
    </source>
</evidence>
<dbReference type="FunFam" id="3.90.190.10:FF:000102">
    <property type="entry name" value="Receptor-type tyrosine-protein phosphatase"/>
    <property type="match status" value="1"/>
</dbReference>
<keyword evidence="6" id="KW-0472">Membrane</keyword>
<comment type="catalytic activity">
    <reaction evidence="5">
        <text>O-phospho-L-tyrosyl-[protein] + H2O = L-tyrosyl-[protein] + phosphate</text>
        <dbReference type="Rhea" id="RHEA:10684"/>
        <dbReference type="Rhea" id="RHEA-COMP:10136"/>
        <dbReference type="Rhea" id="RHEA-COMP:20101"/>
        <dbReference type="ChEBI" id="CHEBI:15377"/>
        <dbReference type="ChEBI" id="CHEBI:43474"/>
        <dbReference type="ChEBI" id="CHEBI:46858"/>
        <dbReference type="ChEBI" id="CHEBI:61978"/>
        <dbReference type="EC" id="3.1.3.48"/>
    </reaction>
</comment>
<sequence>MASDSLVWQFPSGSEEAGLAKDGKKSTCSKTKGPTVQFQVDIMEESIVTGLILTFGVGTTSGGHHTVYASNTSNNWTSGTVLYNSTNLPVDVSFSAVFRYLTYVPPVQGGFSELEICEIGILGCPSTKYGQLCNISCPANCHGPCDLNIGSCSYGCIAGWRSNLCDKGCSAGTFGKNCKEKCSLNCLHQTCNHVSGECSSGCKEGWQGFNCSQTCPDGQFGRNCSGFCDGCVSRMCNRESGMCDNITSCNSGFKHSQYCNIACDDGNFGYNCTKTCYCLTDTCSKGDGICHIEGCKAGWHGESCNKECDSGYFGKNCEKMCVGCIFSMCDRTTGLCKNTTGCEPGYLYGEYCNKTCDDKYFGKNCTGNCNCLTGTCNRQTGACKDELQNEKSSNAGAIGGGVAAVIVIVLVIVVAFIVYKRRVNSSKERYVHRTKSGDRTTLGRQRETRNDNEYANVNIASTADVEDVTFTTKEEDLELPLDDNGDENVYNNVNSEYDVSMYNILIEDLKDAINDKQKDEGFKKEYEMLPRGLVYAHVEGSKEENKVKNRFLSTWPYDHSRVILRGNTKSDYINASYIDNFENKKAYIAAQGPKKFTQRDFWHMIWQENVGKIVILTQLIENQKKKCEHYWPVTVSEPLVVNNFKITMTEERRYTFYVYRLLTVSLINSTNMQERKIHHFHFIQWPDHGVPDSIKLVHFYRKVKDHKCNLKGPMVVHCSAGVGRTGTFIATDALYQHGQKVGYVNVMEYIEMMRKDRMNMVQTFEQYETIFEALLELFTVPNTSIPKNDFCQFILDQDKKTIPRNQKFYKVEFQRLETLRPLYPSSAFTAATLKENIFKNSTKNILAHDRYRPYLMSYGKTRSDYINAVIIPGYADQSKFLVTQCPLEGTVVDFWTMIYDHDSKVVVLLDQLNKKGQLWSGKNEVLEFEHFSIVQENASNSEQLQLTLHSKKKEQRKITVFTAPKLNVTSDAMLPSDILLDLLKTVKDCWEEQKGFITVVSSDGCTKIGLFVALYLSLEKMEIDDEVDVFQVVRAMQVRRPELLTELEEYEYCYKCIKEYLERDSLYANM</sequence>
<dbReference type="EC" id="3.1.3.48" evidence="2"/>
<organism evidence="9 10">
    <name type="scientific">Mytilus galloprovincialis</name>
    <name type="common">Mediterranean mussel</name>
    <dbReference type="NCBI Taxonomy" id="29158"/>
    <lineage>
        <taxon>Eukaryota</taxon>
        <taxon>Metazoa</taxon>
        <taxon>Spiralia</taxon>
        <taxon>Lophotrochozoa</taxon>
        <taxon>Mollusca</taxon>
        <taxon>Bivalvia</taxon>
        <taxon>Autobranchia</taxon>
        <taxon>Pteriomorphia</taxon>
        <taxon>Mytilida</taxon>
        <taxon>Mytiloidea</taxon>
        <taxon>Mytilidae</taxon>
        <taxon>Mytilinae</taxon>
        <taxon>Mytilus</taxon>
    </lineage>
</organism>
<dbReference type="AlphaFoldDB" id="A0A8B6F495"/>
<feature type="domain" description="Tyrosine specific protein phosphatases" evidence="8">
    <location>
        <begin position="694"/>
        <end position="768"/>
    </location>
</feature>
<feature type="domain" description="Tyrosine-protein phosphatase" evidence="7">
    <location>
        <begin position="809"/>
        <end position="1060"/>
    </location>
</feature>
<dbReference type="InterPro" id="IPR003595">
    <property type="entry name" value="Tyr_Pase_cat"/>
</dbReference>
<dbReference type="SMART" id="SM00194">
    <property type="entry name" value="PTPc"/>
    <property type="match status" value="2"/>
</dbReference>
<feature type="domain" description="Tyrosine-protein phosphatase" evidence="7">
    <location>
        <begin position="522"/>
        <end position="777"/>
    </location>
</feature>
<dbReference type="SUPFAM" id="SSF52799">
    <property type="entry name" value="(Phosphotyrosine protein) phosphatases II"/>
    <property type="match status" value="2"/>
</dbReference>
<dbReference type="GO" id="GO:0008045">
    <property type="term" value="P:motor neuron axon guidance"/>
    <property type="evidence" value="ECO:0007669"/>
    <property type="project" value="TreeGrafter"/>
</dbReference>
<dbReference type="InterPro" id="IPR000387">
    <property type="entry name" value="Tyr_Pase_dom"/>
</dbReference>
<dbReference type="GO" id="GO:0004725">
    <property type="term" value="F:protein tyrosine phosphatase activity"/>
    <property type="evidence" value="ECO:0007669"/>
    <property type="project" value="UniProtKB-EC"/>
</dbReference>
<dbReference type="PANTHER" id="PTHR19134">
    <property type="entry name" value="RECEPTOR-TYPE TYROSINE-PROTEIN PHOSPHATASE"/>
    <property type="match status" value="1"/>
</dbReference>
<dbReference type="OrthoDB" id="6118243at2759"/>
<comment type="caution">
    <text evidence="9">The sequence shown here is derived from an EMBL/GenBank/DDBJ whole genome shotgun (WGS) entry which is preliminary data.</text>
</comment>
<dbReference type="Proteomes" id="UP000596742">
    <property type="component" value="Unassembled WGS sequence"/>
</dbReference>
<dbReference type="PROSITE" id="PS50055">
    <property type="entry name" value="TYR_PHOSPHATASE_PTP"/>
    <property type="match status" value="2"/>
</dbReference>
<dbReference type="InterPro" id="IPR000742">
    <property type="entry name" value="EGF"/>
</dbReference>
<keyword evidence="9" id="KW-0675">Receptor</keyword>
<gene>
    <name evidence="9" type="ORF">MGAL_10B049827</name>
</gene>
<evidence type="ECO:0000259" key="7">
    <source>
        <dbReference type="PROSITE" id="PS50055"/>
    </source>
</evidence>
<evidence type="ECO:0000256" key="5">
    <source>
        <dbReference type="ARBA" id="ARBA00051722"/>
    </source>
</evidence>
<evidence type="ECO:0000256" key="2">
    <source>
        <dbReference type="ARBA" id="ARBA00013064"/>
    </source>
</evidence>
<dbReference type="CDD" id="cd00047">
    <property type="entry name" value="PTPc"/>
    <property type="match status" value="1"/>
</dbReference>
<name>A0A8B6F495_MYTGA</name>
<evidence type="ECO:0000256" key="3">
    <source>
        <dbReference type="ARBA" id="ARBA00022801"/>
    </source>
</evidence>
<protein>
    <recommendedName>
        <fullName evidence="2">protein-tyrosine-phosphatase</fullName>
        <ecNumber evidence="2">3.1.3.48</ecNumber>
    </recommendedName>
</protein>
<dbReference type="InterPro" id="IPR050348">
    <property type="entry name" value="Protein-Tyr_Phosphatase"/>
</dbReference>
<dbReference type="InterPro" id="IPR016130">
    <property type="entry name" value="Tyr_Pase_AS"/>
</dbReference>
<keyword evidence="6" id="KW-0812">Transmembrane</keyword>
<dbReference type="PANTHER" id="PTHR19134:SF562">
    <property type="entry name" value="PROTEIN-TYROSINE-PHOSPHATASE"/>
    <property type="match status" value="1"/>
</dbReference>
<reference evidence="9" key="1">
    <citation type="submission" date="2018-11" db="EMBL/GenBank/DDBJ databases">
        <authorList>
            <person name="Alioto T."/>
            <person name="Alioto T."/>
        </authorList>
    </citation>
    <scope>NUCLEOTIDE SEQUENCE</scope>
</reference>
<feature type="transmembrane region" description="Helical" evidence="6">
    <location>
        <begin position="397"/>
        <end position="419"/>
    </location>
</feature>
<evidence type="ECO:0000313" key="9">
    <source>
        <dbReference type="EMBL" id="VDI44159.1"/>
    </source>
</evidence>
<dbReference type="InterPro" id="IPR029021">
    <property type="entry name" value="Prot-tyrosine_phosphatase-like"/>
</dbReference>
<evidence type="ECO:0000259" key="8">
    <source>
        <dbReference type="PROSITE" id="PS50056"/>
    </source>
</evidence>
<dbReference type="PROSITE" id="PS00383">
    <property type="entry name" value="TYR_PHOSPHATASE_1"/>
    <property type="match status" value="1"/>
</dbReference>
<accession>A0A8B6F495</accession>
<dbReference type="Gene3D" id="2.170.300.10">
    <property type="entry name" value="Tie2 ligand-binding domain superfamily"/>
    <property type="match status" value="2"/>
</dbReference>
<dbReference type="Pfam" id="PF00102">
    <property type="entry name" value="Y_phosphatase"/>
    <property type="match status" value="2"/>
</dbReference>
<dbReference type="InterPro" id="IPR000242">
    <property type="entry name" value="PTP_cat"/>
</dbReference>
<keyword evidence="10" id="KW-1185">Reference proteome</keyword>
<keyword evidence="3 9" id="KW-0378">Hydrolase</keyword>
<dbReference type="PROSITE" id="PS50056">
    <property type="entry name" value="TYR_PHOSPHATASE_2"/>
    <property type="match status" value="2"/>
</dbReference>
<evidence type="ECO:0000313" key="10">
    <source>
        <dbReference type="Proteomes" id="UP000596742"/>
    </source>
</evidence>
<dbReference type="EMBL" id="UYJE01006235">
    <property type="protein sequence ID" value="VDI44159.1"/>
    <property type="molecule type" value="Genomic_DNA"/>
</dbReference>
<dbReference type="SMART" id="SM00404">
    <property type="entry name" value="PTPc_motif"/>
    <property type="match status" value="2"/>
</dbReference>